<reference evidence="5" key="1">
    <citation type="submission" date="2012-12" db="EMBL/GenBank/DDBJ databases">
        <authorList>
            <person name="Hellsten U."/>
            <person name="Grimwood J."/>
            <person name="Chapman J.A."/>
            <person name="Shapiro H."/>
            <person name="Aerts A."/>
            <person name="Otillar R.P."/>
            <person name="Terry A.Y."/>
            <person name="Boore J.L."/>
            <person name="Simakov O."/>
            <person name="Marletaz F."/>
            <person name="Cho S.-J."/>
            <person name="Edsinger-Gonzales E."/>
            <person name="Havlak P."/>
            <person name="Kuo D.-H."/>
            <person name="Larsson T."/>
            <person name="Lv J."/>
            <person name="Arendt D."/>
            <person name="Savage R."/>
            <person name="Osoegawa K."/>
            <person name="de Jong P."/>
            <person name="Lindberg D.R."/>
            <person name="Seaver E.C."/>
            <person name="Weisblat D.A."/>
            <person name="Putnam N.H."/>
            <person name="Grigoriev I.V."/>
            <person name="Rokhsar D.S."/>
        </authorList>
    </citation>
    <scope>NUCLEOTIDE SEQUENCE</scope>
    <source>
        <strain evidence="5">I ESC-2004</strain>
    </source>
</reference>
<reference evidence="4" key="3">
    <citation type="submission" date="2015-06" db="UniProtKB">
        <authorList>
            <consortium name="EnsemblMetazoa"/>
        </authorList>
    </citation>
    <scope>IDENTIFICATION</scope>
</reference>
<reference evidence="3 5" key="2">
    <citation type="journal article" date="2013" name="Nature">
        <title>Insights into bilaterian evolution from three spiralian genomes.</title>
        <authorList>
            <person name="Simakov O."/>
            <person name="Marletaz F."/>
            <person name="Cho S.J."/>
            <person name="Edsinger-Gonzales E."/>
            <person name="Havlak P."/>
            <person name="Hellsten U."/>
            <person name="Kuo D.H."/>
            <person name="Larsson T."/>
            <person name="Lv J."/>
            <person name="Arendt D."/>
            <person name="Savage R."/>
            <person name="Osoegawa K."/>
            <person name="de Jong P."/>
            <person name="Grimwood J."/>
            <person name="Chapman J.A."/>
            <person name="Shapiro H."/>
            <person name="Aerts A."/>
            <person name="Otillar R.P."/>
            <person name="Terry A.Y."/>
            <person name="Boore J.L."/>
            <person name="Grigoriev I.V."/>
            <person name="Lindberg D.R."/>
            <person name="Seaver E.C."/>
            <person name="Weisblat D.A."/>
            <person name="Putnam N.H."/>
            <person name="Rokhsar D.S."/>
        </authorList>
    </citation>
    <scope>NUCLEOTIDE SEQUENCE</scope>
    <source>
        <strain evidence="3 5">I ESC-2004</strain>
    </source>
</reference>
<evidence type="ECO:0000313" key="4">
    <source>
        <dbReference type="EnsemblMetazoa" id="CapteP222670"/>
    </source>
</evidence>
<gene>
    <name evidence="3" type="ORF">CAPTEDRAFT_222670</name>
</gene>
<organism evidence="3">
    <name type="scientific">Capitella teleta</name>
    <name type="common">Polychaete worm</name>
    <dbReference type="NCBI Taxonomy" id="283909"/>
    <lineage>
        <taxon>Eukaryota</taxon>
        <taxon>Metazoa</taxon>
        <taxon>Spiralia</taxon>
        <taxon>Lophotrochozoa</taxon>
        <taxon>Annelida</taxon>
        <taxon>Polychaeta</taxon>
        <taxon>Sedentaria</taxon>
        <taxon>Scolecida</taxon>
        <taxon>Capitellidae</taxon>
        <taxon>Capitella</taxon>
    </lineage>
</organism>
<name>R7TQ31_CAPTE</name>
<evidence type="ECO:0000313" key="5">
    <source>
        <dbReference type="Proteomes" id="UP000014760"/>
    </source>
</evidence>
<dbReference type="STRING" id="283909.R7TQ31"/>
<dbReference type="Proteomes" id="UP000014760">
    <property type="component" value="Unassembled WGS sequence"/>
</dbReference>
<dbReference type="PANTHER" id="PTHR14523">
    <property type="entry name" value="UNCHARACTERIZED PROTEIN C17ORF53 HOMOLOG"/>
    <property type="match status" value="1"/>
</dbReference>
<keyword evidence="5" id="KW-1185">Reference proteome</keyword>
<feature type="compositionally biased region" description="Polar residues" evidence="1">
    <location>
        <begin position="128"/>
        <end position="141"/>
    </location>
</feature>
<dbReference type="Pfam" id="PF15072">
    <property type="entry name" value="HROB"/>
    <property type="match status" value="1"/>
</dbReference>
<dbReference type="EMBL" id="KB309044">
    <property type="protein sequence ID" value="ELT95672.1"/>
    <property type="molecule type" value="Genomic_DNA"/>
</dbReference>
<dbReference type="GO" id="GO:0000725">
    <property type="term" value="P:recombinational repair"/>
    <property type="evidence" value="ECO:0007669"/>
    <property type="project" value="InterPro"/>
</dbReference>
<protein>
    <recommendedName>
        <fullName evidence="2">Homologous recombination OB-fold protein OB-fold domain-containing protein</fullName>
    </recommendedName>
</protein>
<feature type="region of interest" description="Disordered" evidence="1">
    <location>
        <begin position="112"/>
        <end position="141"/>
    </location>
</feature>
<dbReference type="AlphaFoldDB" id="R7TQ31"/>
<feature type="compositionally biased region" description="Polar residues" evidence="1">
    <location>
        <begin position="322"/>
        <end position="334"/>
    </location>
</feature>
<evidence type="ECO:0000259" key="2">
    <source>
        <dbReference type="Pfam" id="PF15072"/>
    </source>
</evidence>
<feature type="compositionally biased region" description="Polar residues" evidence="1">
    <location>
        <begin position="342"/>
        <end position="368"/>
    </location>
</feature>
<evidence type="ECO:0000256" key="1">
    <source>
        <dbReference type="SAM" id="MobiDB-lite"/>
    </source>
</evidence>
<dbReference type="EnsemblMetazoa" id="CapteT222670">
    <property type="protein sequence ID" value="CapteP222670"/>
    <property type="gene ID" value="CapteG222670"/>
</dbReference>
<feature type="domain" description="Homologous recombination OB-fold protein OB-fold" evidence="2">
    <location>
        <begin position="189"/>
        <end position="270"/>
    </location>
</feature>
<accession>R7TQ31</accession>
<dbReference type="HOGENOM" id="CLU_680166_0_0_1"/>
<dbReference type="PANTHER" id="PTHR14523:SF1">
    <property type="entry name" value="HOMOLOGOUS RECOMBINATION OB-FOLD PROTEIN"/>
    <property type="match status" value="1"/>
</dbReference>
<feature type="region of interest" description="Disordered" evidence="1">
    <location>
        <begin position="311"/>
        <end position="377"/>
    </location>
</feature>
<dbReference type="OrthoDB" id="21443at2759"/>
<dbReference type="InterPro" id="IPR028045">
    <property type="entry name" value="HROB"/>
</dbReference>
<dbReference type="EMBL" id="AMQN01002384">
    <property type="status" value="NOT_ANNOTATED_CDS"/>
    <property type="molecule type" value="Genomic_DNA"/>
</dbReference>
<sequence>MFGDPNDSLGDLDEENFLLEAIEAENQIASRKRHSDESENPIQSKIQSNIFTVSSQESSDIDLALSEDLFNSKPPLVHSPASVISPIFCARNNSIQKNSFNKSLSTPVAQKRRFPGPAGLLTNKEESPQTTKSTPKSVNKGNNFTTAEQLLKLPLWLQMLKCLETEAAVHRVSVADVTSKQKQRHLMDVPVMCVLIDAIECRGSADASVVITDHSGSMQGTMHRQLMKDYTEAMTPGSVLVLKKVGIFSPSIRTCYLNITPANVVRIHHKECTSGTRISAFTPSDFEAPRPPPVIRRLPLQRSQTPLHLIQRPQIPLHSHQRPQTPLNSYQRPQTPLIPHSQRPTPQYSIQRPGASSNSTHPYQTSLHNIPGPRTPLMRPASPVKDLWQAEDDDDSFLLDCSMDL</sequence>
<evidence type="ECO:0000313" key="3">
    <source>
        <dbReference type="EMBL" id="ELT95672.1"/>
    </source>
</evidence>
<dbReference type="InterPro" id="IPR058570">
    <property type="entry name" value="HROB_OB"/>
</dbReference>
<dbReference type="OMA" id="VLACTIH"/>
<proteinExistence type="predicted"/>